<sequence>MDERRQRNRHATELQIEVFDVHSGQCLGRIVDLSMEGFMLLSELPLEADSVWECRLVPLTWVEGLEEIRLGADCLWTRTGEDTRKRWAGFHIIDIAEDQAIALEELLQFVRVG</sequence>
<proteinExistence type="predicted"/>
<dbReference type="AlphaFoldDB" id="A0AAD1BY11"/>
<dbReference type="Pfam" id="PF07238">
    <property type="entry name" value="PilZ"/>
    <property type="match status" value="1"/>
</dbReference>
<dbReference type="Proteomes" id="UP000218554">
    <property type="component" value="Chromosome"/>
</dbReference>
<dbReference type="EMBL" id="AP014862">
    <property type="protein sequence ID" value="BAU72562.1"/>
    <property type="molecule type" value="Genomic_DNA"/>
</dbReference>
<dbReference type="SUPFAM" id="SSF141371">
    <property type="entry name" value="PilZ domain-like"/>
    <property type="match status" value="1"/>
</dbReference>
<dbReference type="Gene3D" id="2.40.10.220">
    <property type="entry name" value="predicted glycosyltransferase like domains"/>
    <property type="match status" value="1"/>
</dbReference>
<protein>
    <recommendedName>
        <fullName evidence="1">PilZ domain-containing protein</fullName>
    </recommendedName>
</protein>
<keyword evidence="3" id="KW-1185">Reference proteome</keyword>
<reference evidence="2 3" key="2">
    <citation type="journal article" date="2017" name="Int. J. Syst. Evol. Microbiol.">
        <title>Pseudomonas furukawaii sp. nov., a polychlorinated biphenyl-degrading bacterium isolated from biphenyl-contaminated soil in Japan.</title>
        <authorList>
            <person name="Kimura N."/>
            <person name="Watanabe T."/>
            <person name="Suenaga H."/>
            <person name="Fujihara H."/>
            <person name="Futagami T."/>
            <person name="Goto M."/>
            <person name="Hanada S."/>
            <person name="Hirose J."/>
        </authorList>
    </citation>
    <scope>NUCLEOTIDE SEQUENCE [LARGE SCALE GENOMIC DNA]</scope>
    <source>
        <strain evidence="3">DSM 10086 / NBRC 110670 / KF707</strain>
    </source>
</reference>
<feature type="domain" description="PilZ" evidence="1">
    <location>
        <begin position="3"/>
        <end position="107"/>
    </location>
</feature>
<dbReference type="KEGG" id="pfuw:KF707C_8740"/>
<name>A0AAD1BY11_METFU</name>
<evidence type="ECO:0000259" key="1">
    <source>
        <dbReference type="Pfam" id="PF07238"/>
    </source>
</evidence>
<accession>A0AAD1BY11</accession>
<evidence type="ECO:0000313" key="3">
    <source>
        <dbReference type="Proteomes" id="UP000218554"/>
    </source>
</evidence>
<dbReference type="RefSeq" id="WP_004420111.1">
    <property type="nucleotide sequence ID" value="NZ_AJMR01000047.1"/>
</dbReference>
<reference evidence="3" key="1">
    <citation type="submission" date="2015-05" db="EMBL/GenBank/DDBJ databases">
        <title>Draft genome sequencing of a biphenyl-degrading bacterium, Pseudomonas balearica KF707 (=NBRC110670).</title>
        <authorList>
            <person name="Kimura N."/>
            <person name="Hirose J."/>
            <person name="Watanabe T."/>
            <person name="Suenaga H."/>
            <person name="Fujihara H."/>
            <person name="Noguchi M."/>
            <person name="Hashimoto M."/>
            <person name="Shimodaira J."/>
            <person name="Tsuchikane K."/>
            <person name="Hosoyama A."/>
            <person name="Yamazoe A."/>
            <person name="Fujita N."/>
            <person name="Furukawa K."/>
        </authorList>
    </citation>
    <scope>NUCLEOTIDE SEQUENCE [LARGE SCALE GENOMIC DNA]</scope>
    <source>
        <strain evidence="3">DSM 10086 / NBRC 110670 / KF707</strain>
    </source>
</reference>
<dbReference type="InterPro" id="IPR009875">
    <property type="entry name" value="PilZ_domain"/>
</dbReference>
<evidence type="ECO:0000313" key="2">
    <source>
        <dbReference type="EMBL" id="BAU72562.1"/>
    </source>
</evidence>
<dbReference type="GO" id="GO:0035438">
    <property type="term" value="F:cyclic-di-GMP binding"/>
    <property type="evidence" value="ECO:0007669"/>
    <property type="project" value="InterPro"/>
</dbReference>
<gene>
    <name evidence="2" type="ORF">KF707C_8740</name>
</gene>
<organism evidence="2 3">
    <name type="scientific">Metapseudomonas furukawaii</name>
    <name type="common">Pseudomonas furukawaii</name>
    <dbReference type="NCBI Taxonomy" id="1149133"/>
    <lineage>
        <taxon>Bacteria</taxon>
        <taxon>Pseudomonadati</taxon>
        <taxon>Pseudomonadota</taxon>
        <taxon>Gammaproteobacteria</taxon>
        <taxon>Pseudomonadales</taxon>
        <taxon>Pseudomonadaceae</taxon>
        <taxon>Metapseudomonas</taxon>
    </lineage>
</organism>